<dbReference type="STRING" id="34508.A0A4U5NI83"/>
<gene>
    <name evidence="2" type="ORF">L596_016531</name>
</gene>
<feature type="transmembrane region" description="Helical" evidence="1">
    <location>
        <begin position="408"/>
        <end position="429"/>
    </location>
</feature>
<dbReference type="Proteomes" id="UP000298663">
    <property type="component" value="Unassembled WGS sequence"/>
</dbReference>
<feature type="transmembrane region" description="Helical" evidence="1">
    <location>
        <begin position="153"/>
        <end position="176"/>
    </location>
</feature>
<evidence type="ECO:0000256" key="1">
    <source>
        <dbReference type="SAM" id="Phobius"/>
    </source>
</evidence>
<evidence type="ECO:0000313" key="2">
    <source>
        <dbReference type="EMBL" id="TKR82857.1"/>
    </source>
</evidence>
<protein>
    <recommendedName>
        <fullName evidence="4">Ionotropic glutamate receptor L-glutamate and glycine-binding domain-containing protein</fullName>
    </recommendedName>
</protein>
<dbReference type="PANTHER" id="PTHR22714">
    <property type="entry name" value="PROTEIN CBG02446-RELATED"/>
    <property type="match status" value="1"/>
</dbReference>
<keyword evidence="1" id="KW-1133">Transmembrane helix</keyword>
<dbReference type="Gene3D" id="1.10.287.70">
    <property type="match status" value="1"/>
</dbReference>
<keyword evidence="1" id="KW-0472">Membrane</keyword>
<reference evidence="2 3" key="2">
    <citation type="journal article" date="2019" name="G3 (Bethesda)">
        <title>Hybrid Assembly of the Genome of the Entomopathogenic Nematode Steinernema carpocapsae Identifies the X-Chromosome.</title>
        <authorList>
            <person name="Serra L."/>
            <person name="Macchietto M."/>
            <person name="Macias-Munoz A."/>
            <person name="McGill C.J."/>
            <person name="Rodriguez I.M."/>
            <person name="Rodriguez B."/>
            <person name="Murad R."/>
            <person name="Mortazavi A."/>
        </authorList>
    </citation>
    <scope>NUCLEOTIDE SEQUENCE [LARGE SCALE GENOMIC DNA]</scope>
    <source>
        <strain evidence="2 3">ALL</strain>
    </source>
</reference>
<sequence>MDDWTDLDFSKIRGSRVPNRPLRIGAVKTDFDAFNCWRQMPDKNCLKPGAEVEIVSMVMEMLDWKWKMIDLHEEYGIVEADWGQELPNGTFTGAMGLLQREEIDMFGLTMRITSSRMKAACFSYPIHIFTQTYITEAPKSVDFRYFMFSVLTLNVWLVIFGTIMILIFIQTIIYIYEDKVKQSLFERIGRAAMETLGVFLKQRGSNPRSNTEMVLQGFMLTTLVVLTVYYQSSMNSKLTAPEKPAIPFLTQSHLLDALEVKETFLFYPLNAPPECSNHENCRRMPKIIKENPIRIVPEEDTPEGLKEGGVSYSVSDIDQLPFDVSWYNRKTHTIMIKDPTGLHNYMGFGFSLKNRAYKNAFNKALVKILPGIPRIMTGPNYHESKANYFASVKAKKVSLSLSKHLEQLFMTYLIGCGLSIAAFVIEILWHRSQINRHIGRRCNRKMSGKYISAVRVLRWFPQELRGTTG</sequence>
<dbReference type="Gene3D" id="3.40.190.10">
    <property type="entry name" value="Periplasmic binding protein-like II"/>
    <property type="match status" value="1"/>
</dbReference>
<comment type="caution">
    <text evidence="2">The sequence shown here is derived from an EMBL/GenBank/DDBJ whole genome shotgun (WGS) entry which is preliminary data.</text>
</comment>
<dbReference type="InterPro" id="IPR040128">
    <property type="entry name" value="T25E4.2-like"/>
</dbReference>
<dbReference type="EMBL" id="AZBU02000004">
    <property type="protein sequence ID" value="TKR82857.1"/>
    <property type="molecule type" value="Genomic_DNA"/>
</dbReference>
<dbReference type="OrthoDB" id="9997229at2759"/>
<evidence type="ECO:0000313" key="3">
    <source>
        <dbReference type="Proteomes" id="UP000298663"/>
    </source>
</evidence>
<accession>A0A4U5NI83</accession>
<dbReference type="SUPFAM" id="SSF53850">
    <property type="entry name" value="Periplasmic binding protein-like II"/>
    <property type="match status" value="1"/>
</dbReference>
<reference evidence="2 3" key="1">
    <citation type="journal article" date="2015" name="Genome Biol.">
        <title>Comparative genomics of Steinernema reveals deeply conserved gene regulatory networks.</title>
        <authorList>
            <person name="Dillman A.R."/>
            <person name="Macchietto M."/>
            <person name="Porter C.F."/>
            <person name="Rogers A."/>
            <person name="Williams B."/>
            <person name="Antoshechkin I."/>
            <person name="Lee M.M."/>
            <person name="Goodwin Z."/>
            <person name="Lu X."/>
            <person name="Lewis E.E."/>
            <person name="Goodrich-Blair H."/>
            <person name="Stock S.P."/>
            <person name="Adams B.J."/>
            <person name="Sternberg P.W."/>
            <person name="Mortazavi A."/>
        </authorList>
    </citation>
    <scope>NUCLEOTIDE SEQUENCE [LARGE SCALE GENOMIC DNA]</scope>
    <source>
        <strain evidence="2 3">ALL</strain>
    </source>
</reference>
<dbReference type="PANTHER" id="PTHR22714:SF3">
    <property type="entry name" value="PBPE DOMAIN-CONTAINING PROTEIN"/>
    <property type="match status" value="1"/>
</dbReference>
<name>A0A4U5NI83_STECR</name>
<dbReference type="AlphaFoldDB" id="A0A4U5NI83"/>
<organism evidence="2 3">
    <name type="scientific">Steinernema carpocapsae</name>
    <name type="common">Entomopathogenic nematode</name>
    <dbReference type="NCBI Taxonomy" id="34508"/>
    <lineage>
        <taxon>Eukaryota</taxon>
        <taxon>Metazoa</taxon>
        <taxon>Ecdysozoa</taxon>
        <taxon>Nematoda</taxon>
        <taxon>Chromadorea</taxon>
        <taxon>Rhabditida</taxon>
        <taxon>Tylenchina</taxon>
        <taxon>Panagrolaimomorpha</taxon>
        <taxon>Strongyloidoidea</taxon>
        <taxon>Steinernematidae</taxon>
        <taxon>Steinernema</taxon>
    </lineage>
</organism>
<keyword evidence="3" id="KW-1185">Reference proteome</keyword>
<evidence type="ECO:0008006" key="4">
    <source>
        <dbReference type="Google" id="ProtNLM"/>
    </source>
</evidence>
<keyword evidence="1" id="KW-0812">Transmembrane</keyword>
<proteinExistence type="predicted"/>